<protein>
    <recommendedName>
        <fullName evidence="3">RNase H type-1 domain-containing protein</fullName>
    </recommendedName>
</protein>
<sequence length="78" mass="8552">MGCCSLIVESDSADALHLLQHRSTKSGPFDQLCGKDWTIAFSKVDRHNNEVADQLAKFASIATFDVVTFDEPPSEVIP</sequence>
<dbReference type="Proteomes" id="UP001396334">
    <property type="component" value="Unassembled WGS sequence"/>
</dbReference>
<keyword evidence="2" id="KW-1185">Reference proteome</keyword>
<organism evidence="1 2">
    <name type="scientific">Hibiscus sabdariffa</name>
    <name type="common">roselle</name>
    <dbReference type="NCBI Taxonomy" id="183260"/>
    <lineage>
        <taxon>Eukaryota</taxon>
        <taxon>Viridiplantae</taxon>
        <taxon>Streptophyta</taxon>
        <taxon>Embryophyta</taxon>
        <taxon>Tracheophyta</taxon>
        <taxon>Spermatophyta</taxon>
        <taxon>Magnoliopsida</taxon>
        <taxon>eudicotyledons</taxon>
        <taxon>Gunneridae</taxon>
        <taxon>Pentapetalae</taxon>
        <taxon>rosids</taxon>
        <taxon>malvids</taxon>
        <taxon>Malvales</taxon>
        <taxon>Malvaceae</taxon>
        <taxon>Malvoideae</taxon>
        <taxon>Hibiscus</taxon>
    </lineage>
</organism>
<dbReference type="EMBL" id="JBBPBN010000054">
    <property type="protein sequence ID" value="KAK8990314.1"/>
    <property type="molecule type" value="Genomic_DNA"/>
</dbReference>
<evidence type="ECO:0000313" key="1">
    <source>
        <dbReference type="EMBL" id="KAK8990314.1"/>
    </source>
</evidence>
<proteinExistence type="predicted"/>
<evidence type="ECO:0000313" key="2">
    <source>
        <dbReference type="Proteomes" id="UP001396334"/>
    </source>
</evidence>
<name>A0ABR2PPK5_9ROSI</name>
<accession>A0ABR2PPK5</accession>
<gene>
    <name evidence="1" type="ORF">V6N11_009019</name>
</gene>
<evidence type="ECO:0008006" key="3">
    <source>
        <dbReference type="Google" id="ProtNLM"/>
    </source>
</evidence>
<reference evidence="1 2" key="1">
    <citation type="journal article" date="2024" name="G3 (Bethesda)">
        <title>Genome assembly of Hibiscus sabdariffa L. provides insights into metabolisms of medicinal natural products.</title>
        <authorList>
            <person name="Kim T."/>
        </authorList>
    </citation>
    <scope>NUCLEOTIDE SEQUENCE [LARGE SCALE GENOMIC DNA]</scope>
    <source>
        <strain evidence="1">TK-2024</strain>
        <tissue evidence="1">Old leaves</tissue>
    </source>
</reference>
<comment type="caution">
    <text evidence="1">The sequence shown here is derived from an EMBL/GenBank/DDBJ whole genome shotgun (WGS) entry which is preliminary data.</text>
</comment>